<dbReference type="RefSeq" id="WP_290364334.1">
    <property type="nucleotide sequence ID" value="NZ_JAUFQU010000001.1"/>
</dbReference>
<gene>
    <name evidence="1" type="ORF">QW060_15310</name>
</gene>
<evidence type="ECO:0000313" key="1">
    <source>
        <dbReference type="EMBL" id="MDN3708469.1"/>
    </source>
</evidence>
<dbReference type="Proteomes" id="UP001242368">
    <property type="component" value="Unassembled WGS sequence"/>
</dbReference>
<evidence type="ECO:0000313" key="2">
    <source>
        <dbReference type="Proteomes" id="UP001242368"/>
    </source>
</evidence>
<keyword evidence="2" id="KW-1185">Reference proteome</keyword>
<accession>A0ABT8CVD2</accession>
<dbReference type="EMBL" id="JAUFQU010000001">
    <property type="protein sequence ID" value="MDN3708469.1"/>
    <property type="molecule type" value="Genomic_DNA"/>
</dbReference>
<comment type="caution">
    <text evidence="1">The sequence shown here is derived from an EMBL/GenBank/DDBJ whole genome shotgun (WGS) entry which is preliminary data.</text>
</comment>
<proteinExistence type="predicted"/>
<name>A0ABT8CVD2_9FLAO</name>
<organism evidence="1 2">
    <name type="scientific">Paenimyroides ceti</name>
    <dbReference type="NCBI Taxonomy" id="395087"/>
    <lineage>
        <taxon>Bacteria</taxon>
        <taxon>Pseudomonadati</taxon>
        <taxon>Bacteroidota</taxon>
        <taxon>Flavobacteriia</taxon>
        <taxon>Flavobacteriales</taxon>
        <taxon>Flavobacteriaceae</taxon>
        <taxon>Paenimyroides</taxon>
    </lineage>
</organism>
<protein>
    <submittedName>
        <fullName evidence="1">Uncharacterized protein</fullName>
    </submittedName>
</protein>
<sequence>MLYKVVVKNINDKTGEYRRREDVMFLNKYIDGPMEVYGYLLTLYEGNMKVTTGSFISVIKMPGSNFGVATKGIRWINTVPNFKAISQLLKSCPEAKAYLDEHYTNIGWFKLNYVGKIQKEIRTVLRENNKENEAADKEKYKSVSDVELEVQLRFYEEINEKYKEFCGDMI</sequence>
<reference evidence="2" key="1">
    <citation type="journal article" date="2019" name="Int. J. Syst. Evol. Microbiol.">
        <title>The Global Catalogue of Microorganisms (GCM) 10K type strain sequencing project: providing services to taxonomists for standard genome sequencing and annotation.</title>
        <authorList>
            <consortium name="The Broad Institute Genomics Platform"/>
            <consortium name="The Broad Institute Genome Sequencing Center for Infectious Disease"/>
            <person name="Wu L."/>
            <person name="Ma J."/>
        </authorList>
    </citation>
    <scope>NUCLEOTIDE SEQUENCE [LARGE SCALE GENOMIC DNA]</scope>
    <source>
        <strain evidence="2">CECT 7184</strain>
    </source>
</reference>